<dbReference type="PANTHER" id="PTHR45702:SF1">
    <property type="entry name" value="DISINTEGRIN AND METALLOPROTEINASE DOMAIN-CONTAINING PROTEIN 10 ISOFORM X1"/>
    <property type="match status" value="1"/>
</dbReference>
<feature type="domain" description="Peptidase M12B propeptide" evidence="2">
    <location>
        <begin position="38"/>
        <end position="101"/>
    </location>
</feature>
<keyword evidence="1" id="KW-1015">Disulfide bond</keyword>
<reference evidence="3" key="1">
    <citation type="submission" date="2025-08" db="UniProtKB">
        <authorList>
            <consortium name="Ensembl"/>
        </authorList>
    </citation>
    <scope>IDENTIFICATION</scope>
</reference>
<dbReference type="Proteomes" id="UP000472262">
    <property type="component" value="Unassembled WGS sequence"/>
</dbReference>
<dbReference type="GO" id="GO:0007219">
    <property type="term" value="P:Notch signaling pathway"/>
    <property type="evidence" value="ECO:0007669"/>
    <property type="project" value="TreeGrafter"/>
</dbReference>
<dbReference type="Pfam" id="PF01562">
    <property type="entry name" value="Pep_M12B_propep"/>
    <property type="match status" value="1"/>
</dbReference>
<accession>A0A672MM45</accession>
<dbReference type="InterPro" id="IPR051489">
    <property type="entry name" value="ADAM_Metalloproteinase"/>
</dbReference>
<dbReference type="InterPro" id="IPR002870">
    <property type="entry name" value="Peptidase_M12B_N"/>
</dbReference>
<proteinExistence type="predicted"/>
<dbReference type="PANTHER" id="PTHR45702">
    <property type="entry name" value="ADAM10/ADAM17 METALLOPEPTIDASE FAMILY MEMBER"/>
    <property type="match status" value="1"/>
</dbReference>
<evidence type="ECO:0000313" key="4">
    <source>
        <dbReference type="Proteomes" id="UP000472262"/>
    </source>
</evidence>
<sequence length="118" mass="14025">VYLVKVMVVLSITAYNNMWHLSSLGYNISKYIKHYEGLSYDRDLIKQQHQRIRRETHPNKQELHLNFNAFQREFHLRLKPDVNGFTEDFKVQSEDETQMVDLSHIYSGAAYCKQNCSI</sequence>
<name>A0A672MM45_SINGR</name>
<evidence type="ECO:0000256" key="1">
    <source>
        <dbReference type="ARBA" id="ARBA00023157"/>
    </source>
</evidence>
<dbReference type="GO" id="GO:0005886">
    <property type="term" value="C:plasma membrane"/>
    <property type="evidence" value="ECO:0007669"/>
    <property type="project" value="TreeGrafter"/>
</dbReference>
<evidence type="ECO:0000259" key="2">
    <source>
        <dbReference type="Pfam" id="PF01562"/>
    </source>
</evidence>
<dbReference type="GO" id="GO:0006509">
    <property type="term" value="P:membrane protein ectodomain proteolysis"/>
    <property type="evidence" value="ECO:0007669"/>
    <property type="project" value="TreeGrafter"/>
</dbReference>
<organism evidence="3 4">
    <name type="scientific">Sinocyclocheilus grahami</name>
    <name type="common">Dianchi golden-line fish</name>
    <name type="synonym">Barbus grahami</name>
    <dbReference type="NCBI Taxonomy" id="75366"/>
    <lineage>
        <taxon>Eukaryota</taxon>
        <taxon>Metazoa</taxon>
        <taxon>Chordata</taxon>
        <taxon>Craniata</taxon>
        <taxon>Vertebrata</taxon>
        <taxon>Euteleostomi</taxon>
        <taxon>Actinopterygii</taxon>
        <taxon>Neopterygii</taxon>
        <taxon>Teleostei</taxon>
        <taxon>Ostariophysi</taxon>
        <taxon>Cypriniformes</taxon>
        <taxon>Cyprinidae</taxon>
        <taxon>Cyprininae</taxon>
        <taxon>Sinocyclocheilus</taxon>
    </lineage>
</organism>
<keyword evidence="4" id="KW-1185">Reference proteome</keyword>
<dbReference type="Ensembl" id="ENSSGRT00000041641.1">
    <property type="protein sequence ID" value="ENSSGRP00000038837.1"/>
    <property type="gene ID" value="ENSSGRG00000021282.1"/>
</dbReference>
<reference evidence="3" key="2">
    <citation type="submission" date="2025-09" db="UniProtKB">
        <authorList>
            <consortium name="Ensembl"/>
        </authorList>
    </citation>
    <scope>IDENTIFICATION</scope>
</reference>
<dbReference type="AlphaFoldDB" id="A0A672MM45"/>
<dbReference type="GO" id="GO:0004222">
    <property type="term" value="F:metalloendopeptidase activity"/>
    <property type="evidence" value="ECO:0007669"/>
    <property type="project" value="TreeGrafter"/>
</dbReference>
<protein>
    <submittedName>
        <fullName evidence="3">Si:ch1073-396h14.1</fullName>
    </submittedName>
</protein>
<evidence type="ECO:0000313" key="3">
    <source>
        <dbReference type="Ensembl" id="ENSSGRP00000038837.1"/>
    </source>
</evidence>